<gene>
    <name evidence="1" type="ORF">ACFOEI_04175</name>
</gene>
<comment type="caution">
    <text evidence="1">The sequence shown here is derived from an EMBL/GenBank/DDBJ whole genome shotgun (WGS) entry which is preliminary data.</text>
</comment>
<protein>
    <submittedName>
        <fullName evidence="1">Uncharacterized protein</fullName>
    </submittedName>
</protein>
<sequence length="125" mass="13867">MSQLLERCSRTHSRDRGEALTTTVQLGGEAVSVTTVSSHQRRNDSVAYGMITGDDAQLILAILTTAVQDITRATAVGERPRNWLRVDLRDLCQLLIPNCGRNKFRAMQLGMARIINTGRAMPETR</sequence>
<evidence type="ECO:0000313" key="1">
    <source>
        <dbReference type="EMBL" id="MFC3291263.1"/>
    </source>
</evidence>
<dbReference type="EMBL" id="JBHRUH010000009">
    <property type="protein sequence ID" value="MFC3291263.1"/>
    <property type="molecule type" value="Genomic_DNA"/>
</dbReference>
<evidence type="ECO:0000313" key="2">
    <source>
        <dbReference type="Proteomes" id="UP001595640"/>
    </source>
</evidence>
<name>A0ABV7LXF7_9GAMM</name>
<reference evidence="2" key="1">
    <citation type="journal article" date="2019" name="Int. J. Syst. Evol. Microbiol.">
        <title>The Global Catalogue of Microorganisms (GCM) 10K type strain sequencing project: providing services to taxonomists for standard genome sequencing and annotation.</title>
        <authorList>
            <consortium name="The Broad Institute Genomics Platform"/>
            <consortium name="The Broad Institute Genome Sequencing Center for Infectious Disease"/>
            <person name="Wu L."/>
            <person name="Ma J."/>
        </authorList>
    </citation>
    <scope>NUCLEOTIDE SEQUENCE [LARGE SCALE GENOMIC DNA]</scope>
    <source>
        <strain evidence="2">KCTC 12847</strain>
    </source>
</reference>
<dbReference type="Proteomes" id="UP001595640">
    <property type="component" value="Unassembled WGS sequence"/>
</dbReference>
<proteinExistence type="predicted"/>
<dbReference type="RefSeq" id="WP_019020655.1">
    <property type="nucleotide sequence ID" value="NZ_BMXD01000014.1"/>
</dbReference>
<organism evidence="1 2">
    <name type="scientific">Modicisalibacter luteus</name>
    <dbReference type="NCBI Taxonomy" id="453962"/>
    <lineage>
        <taxon>Bacteria</taxon>
        <taxon>Pseudomonadati</taxon>
        <taxon>Pseudomonadota</taxon>
        <taxon>Gammaproteobacteria</taxon>
        <taxon>Oceanospirillales</taxon>
        <taxon>Halomonadaceae</taxon>
        <taxon>Modicisalibacter</taxon>
    </lineage>
</organism>
<keyword evidence="2" id="KW-1185">Reference proteome</keyword>
<accession>A0ABV7LXF7</accession>